<dbReference type="EMBL" id="BJOL01000026">
    <property type="protein sequence ID" value="GED60063.1"/>
    <property type="molecule type" value="Genomic_DNA"/>
</dbReference>
<proteinExistence type="inferred from homology"/>
<dbReference type="Proteomes" id="UP000319498">
    <property type="component" value="Unassembled WGS sequence"/>
</dbReference>
<dbReference type="NCBIfam" id="TIGR02887">
    <property type="entry name" value="spore_ger_x_C"/>
    <property type="match status" value="1"/>
</dbReference>
<feature type="domain" description="Spore germination protein N-terminal" evidence="9">
    <location>
        <begin position="32"/>
        <end position="197"/>
    </location>
</feature>
<accession>A0ABQ0T9T1</accession>
<name>A0ABQ0T9T1_9BACL</name>
<evidence type="ECO:0000259" key="8">
    <source>
        <dbReference type="Pfam" id="PF05504"/>
    </source>
</evidence>
<comment type="subcellular location">
    <subcellularLocation>
        <location evidence="1">Membrane</location>
        <topology evidence="1">Lipid-anchor</topology>
    </subcellularLocation>
</comment>
<dbReference type="InterPro" id="IPR008844">
    <property type="entry name" value="Spore_GerAC-like"/>
</dbReference>
<organism evidence="10 11">
    <name type="scientific">Brevibacillus formosus</name>
    <dbReference type="NCBI Taxonomy" id="54913"/>
    <lineage>
        <taxon>Bacteria</taxon>
        <taxon>Bacillati</taxon>
        <taxon>Bacillota</taxon>
        <taxon>Bacilli</taxon>
        <taxon>Bacillales</taxon>
        <taxon>Paenibacillaceae</taxon>
        <taxon>Brevibacillus</taxon>
    </lineage>
</organism>
<dbReference type="GeneID" id="87588406"/>
<protein>
    <submittedName>
        <fullName evidence="10">Germination protein</fullName>
    </submittedName>
</protein>
<evidence type="ECO:0000256" key="3">
    <source>
        <dbReference type="ARBA" id="ARBA00022544"/>
    </source>
</evidence>
<keyword evidence="11" id="KW-1185">Reference proteome</keyword>
<keyword evidence="4" id="KW-0732">Signal</keyword>
<evidence type="ECO:0000256" key="2">
    <source>
        <dbReference type="ARBA" id="ARBA00007886"/>
    </source>
</evidence>
<evidence type="ECO:0000313" key="10">
    <source>
        <dbReference type="EMBL" id="GED60063.1"/>
    </source>
</evidence>
<reference evidence="10 11" key="1">
    <citation type="submission" date="2019-06" db="EMBL/GenBank/DDBJ databases">
        <title>Whole genome shotgun sequence of Brevibacillus formosus NBRC 15716.</title>
        <authorList>
            <person name="Hosoyama A."/>
            <person name="Uohara A."/>
            <person name="Ohji S."/>
            <person name="Ichikawa N."/>
        </authorList>
    </citation>
    <scope>NUCLEOTIDE SEQUENCE [LARGE SCALE GENOMIC DNA]</scope>
    <source>
        <strain evidence="10 11">NBRC 15716</strain>
    </source>
</reference>
<dbReference type="InterPro" id="IPR038501">
    <property type="entry name" value="Spore_GerAC_C_sf"/>
</dbReference>
<comment type="similarity">
    <text evidence="2">Belongs to the GerABKC lipoprotein family.</text>
</comment>
<evidence type="ECO:0000256" key="7">
    <source>
        <dbReference type="ARBA" id="ARBA00023288"/>
    </source>
</evidence>
<evidence type="ECO:0000256" key="4">
    <source>
        <dbReference type="ARBA" id="ARBA00022729"/>
    </source>
</evidence>
<evidence type="ECO:0000256" key="1">
    <source>
        <dbReference type="ARBA" id="ARBA00004635"/>
    </source>
</evidence>
<comment type="caution">
    <text evidence="10">The sequence shown here is derived from an EMBL/GenBank/DDBJ whole genome shotgun (WGS) entry which is preliminary data.</text>
</comment>
<dbReference type="RefSeq" id="WP_052773445.1">
    <property type="nucleotide sequence ID" value="NZ_BJOL01000026.1"/>
</dbReference>
<keyword evidence="6" id="KW-0564">Palmitate</keyword>
<dbReference type="PANTHER" id="PTHR35789:SF1">
    <property type="entry name" value="SPORE GERMINATION PROTEIN B3"/>
    <property type="match status" value="1"/>
</dbReference>
<evidence type="ECO:0000313" key="11">
    <source>
        <dbReference type="Proteomes" id="UP000319498"/>
    </source>
</evidence>
<dbReference type="PANTHER" id="PTHR35789">
    <property type="entry name" value="SPORE GERMINATION PROTEIN B3"/>
    <property type="match status" value="1"/>
</dbReference>
<dbReference type="Pfam" id="PF25198">
    <property type="entry name" value="Spore_GerAC_N"/>
    <property type="match status" value="1"/>
</dbReference>
<keyword evidence="3" id="KW-0309">Germination</keyword>
<dbReference type="Gene3D" id="3.30.300.210">
    <property type="entry name" value="Nutrient germinant receptor protein C, domain 3"/>
    <property type="match status" value="1"/>
</dbReference>
<evidence type="ECO:0000259" key="9">
    <source>
        <dbReference type="Pfam" id="PF25198"/>
    </source>
</evidence>
<feature type="domain" description="Spore germination GerAC-like C-terminal" evidence="8">
    <location>
        <begin position="206"/>
        <end position="383"/>
    </location>
</feature>
<dbReference type="PROSITE" id="PS51257">
    <property type="entry name" value="PROKAR_LIPOPROTEIN"/>
    <property type="match status" value="1"/>
</dbReference>
<keyword evidence="5" id="KW-0472">Membrane</keyword>
<gene>
    <name evidence="10" type="primary">gerHC</name>
    <name evidence="10" type="ORF">BFO01nite_41950</name>
</gene>
<evidence type="ECO:0000256" key="6">
    <source>
        <dbReference type="ARBA" id="ARBA00023139"/>
    </source>
</evidence>
<dbReference type="InterPro" id="IPR046953">
    <property type="entry name" value="Spore_GerAC-like_C"/>
</dbReference>
<evidence type="ECO:0000256" key="5">
    <source>
        <dbReference type="ARBA" id="ARBA00023136"/>
    </source>
</evidence>
<dbReference type="InterPro" id="IPR057336">
    <property type="entry name" value="GerAC_N"/>
</dbReference>
<sequence>MYRCQNKGWLIGKRGFTLLLVLIFSVTGCANRQIFDETGLVTLVGYDLTKDRQIRATIVMPSINPEAKEKMQIMSDVGETSKGIRDKTNLQSDKRVLAGQLRVALYGNDMAKAGIGSLIDTLYRDPSLSSRIFLCVYEGETYELLTYPYKSQGNIGTYMYRMIDQNIRGEKIPSSTIHEFIRAYYDEGIDSQMPYVSRKGDEIVIKGVALFKGDKYIDWISPNEAFILKLIRGKYKTGSYEISVPAKTFNMTPNSPAGEKEEVQLVFDTINSESKVQLEQVDPPKYKVNIHLKARILELTVPIKLDNPRLMRKMEEALEKELERQARIVMKKLQDLEVDPTGFGIVYKANVRRKEKMAMDEWREKYKKARFEFQVKATVTRNGVMD</sequence>
<keyword evidence="7" id="KW-0449">Lipoprotein</keyword>
<dbReference type="Pfam" id="PF05504">
    <property type="entry name" value="Spore_GerAC"/>
    <property type="match status" value="1"/>
</dbReference>